<evidence type="ECO:0008006" key="4">
    <source>
        <dbReference type="Google" id="ProtNLM"/>
    </source>
</evidence>
<dbReference type="EMBL" id="PPEG02000009">
    <property type="protein sequence ID" value="PWN58848.1"/>
    <property type="molecule type" value="Genomic_DNA"/>
</dbReference>
<dbReference type="AlphaFoldDB" id="A0A316WI64"/>
<organism evidence="2 3">
    <name type="scientific">Chryseobacterium viscerum</name>
    <dbReference type="NCBI Taxonomy" id="1037377"/>
    <lineage>
        <taxon>Bacteria</taxon>
        <taxon>Pseudomonadati</taxon>
        <taxon>Bacteroidota</taxon>
        <taxon>Flavobacteriia</taxon>
        <taxon>Flavobacteriales</taxon>
        <taxon>Weeksellaceae</taxon>
        <taxon>Chryseobacterium group</taxon>
        <taxon>Chryseobacterium</taxon>
    </lineage>
</organism>
<gene>
    <name evidence="2" type="ORF">C1634_019685</name>
</gene>
<reference evidence="2 3" key="1">
    <citation type="submission" date="2018-04" db="EMBL/GenBank/DDBJ databases">
        <title>Chryseobacterium oncorhynchi 701B-08T from rainbow trout, and Chryseobacterium viscerum 687B-08T from diseased fish.</title>
        <authorList>
            <person name="Jeong J.-J."/>
            <person name="Lee Y.J."/>
            <person name="Pathiraja D."/>
            <person name="Park B."/>
            <person name="Choi I.-G."/>
            <person name="Kim K.D."/>
        </authorList>
    </citation>
    <scope>NUCLEOTIDE SEQUENCE [LARGE SCALE GENOMIC DNA]</scope>
    <source>
        <strain evidence="2 3">687B-08</strain>
    </source>
</reference>
<evidence type="ECO:0000313" key="2">
    <source>
        <dbReference type="EMBL" id="PWN58848.1"/>
    </source>
</evidence>
<evidence type="ECO:0000256" key="1">
    <source>
        <dbReference type="SAM" id="SignalP"/>
    </source>
</evidence>
<accession>A0A316WI64</accession>
<feature type="signal peptide" evidence="1">
    <location>
        <begin position="1"/>
        <end position="17"/>
    </location>
</feature>
<comment type="caution">
    <text evidence="2">The sequence shown here is derived from an EMBL/GenBank/DDBJ whole genome shotgun (WGS) entry which is preliminary data.</text>
</comment>
<dbReference type="RefSeq" id="WP_103232634.1">
    <property type="nucleotide sequence ID" value="NZ_PPEG02000009.1"/>
</dbReference>
<name>A0A316WI64_9FLAO</name>
<proteinExistence type="predicted"/>
<dbReference type="PROSITE" id="PS51257">
    <property type="entry name" value="PROKAR_LIPOPROTEIN"/>
    <property type="match status" value="1"/>
</dbReference>
<keyword evidence="1" id="KW-0732">Signal</keyword>
<protein>
    <recommendedName>
        <fullName evidence="4">DUF4402 domain-containing protein</fullName>
    </recommendedName>
</protein>
<evidence type="ECO:0000313" key="3">
    <source>
        <dbReference type="Proteomes" id="UP000236413"/>
    </source>
</evidence>
<dbReference type="Proteomes" id="UP000236413">
    <property type="component" value="Unassembled WGS sequence"/>
</dbReference>
<sequence>MILIRPILLLVSFIASGCIYSQTASTTVTLTLPKVTLMDIEPTGNIILNFTAPTEAGNALGVPTPNTSKWVNYTSAIASAGPTRKITASINKLIPGVNIRLQAAAASGAGGGTLGTSSGQVILTTTPVTIISGIGGAYTGNGPNNGHALTFSLATNTYSNLEAQANTSIIVTYTITE</sequence>
<feature type="chain" id="PRO_5016303685" description="DUF4402 domain-containing protein" evidence="1">
    <location>
        <begin position="18"/>
        <end position="177"/>
    </location>
</feature>